<organism evidence="9 10">
    <name type="scientific">Starmerella bacillaris</name>
    <name type="common">Yeast</name>
    <name type="synonym">Candida zemplinina</name>
    <dbReference type="NCBI Taxonomy" id="1247836"/>
    <lineage>
        <taxon>Eukaryota</taxon>
        <taxon>Fungi</taxon>
        <taxon>Dikarya</taxon>
        <taxon>Ascomycota</taxon>
        <taxon>Saccharomycotina</taxon>
        <taxon>Dipodascomycetes</taxon>
        <taxon>Dipodascales</taxon>
        <taxon>Trichomonascaceae</taxon>
        <taxon>Starmerella</taxon>
    </lineage>
</organism>
<dbReference type="PANTHER" id="PTHR13693">
    <property type="entry name" value="CLASS II AMINOTRANSFERASE/8-AMINO-7-OXONONANOATE SYNTHASE"/>
    <property type="match status" value="1"/>
</dbReference>
<evidence type="ECO:0000256" key="4">
    <source>
        <dbReference type="ARBA" id="ARBA00022679"/>
    </source>
</evidence>
<evidence type="ECO:0000313" key="9">
    <source>
        <dbReference type="EMBL" id="GMM51537.1"/>
    </source>
</evidence>
<dbReference type="CDD" id="cd06454">
    <property type="entry name" value="KBL_like"/>
    <property type="match status" value="1"/>
</dbReference>
<dbReference type="GO" id="GO:0046512">
    <property type="term" value="P:sphingosine biosynthetic process"/>
    <property type="evidence" value="ECO:0007669"/>
    <property type="project" value="TreeGrafter"/>
</dbReference>
<dbReference type="GO" id="GO:0017059">
    <property type="term" value="C:serine palmitoyltransferase complex"/>
    <property type="evidence" value="ECO:0007669"/>
    <property type="project" value="TreeGrafter"/>
</dbReference>
<comment type="caution">
    <text evidence="9">The sequence shown here is derived from an EMBL/GenBank/DDBJ whole genome shotgun (WGS) entry which is preliminary data.</text>
</comment>
<evidence type="ECO:0000256" key="3">
    <source>
        <dbReference type="ARBA" id="ARBA00013220"/>
    </source>
</evidence>
<evidence type="ECO:0000259" key="8">
    <source>
        <dbReference type="Pfam" id="PF00155"/>
    </source>
</evidence>
<dbReference type="GO" id="GO:0016020">
    <property type="term" value="C:membrane"/>
    <property type="evidence" value="ECO:0007669"/>
    <property type="project" value="GOC"/>
</dbReference>
<evidence type="ECO:0000256" key="6">
    <source>
        <dbReference type="ARBA" id="ARBA00048528"/>
    </source>
</evidence>
<evidence type="ECO:0000256" key="2">
    <source>
        <dbReference type="ARBA" id="ARBA00008392"/>
    </source>
</evidence>
<dbReference type="SUPFAM" id="SSF53383">
    <property type="entry name" value="PLP-dependent transferases"/>
    <property type="match status" value="1"/>
</dbReference>
<protein>
    <recommendedName>
        <fullName evidence="3">serine C-palmitoyltransferase</fullName>
        <ecNumber evidence="3">2.3.1.50</ecNumber>
    </recommendedName>
</protein>
<dbReference type="InterPro" id="IPR015424">
    <property type="entry name" value="PyrdxlP-dep_Trfase"/>
</dbReference>
<reference evidence="9 10" key="1">
    <citation type="journal article" date="2023" name="Elife">
        <title>Identification of key yeast species and microbe-microbe interactions impacting larval growth of Drosophila in the wild.</title>
        <authorList>
            <person name="Mure A."/>
            <person name="Sugiura Y."/>
            <person name="Maeda R."/>
            <person name="Honda K."/>
            <person name="Sakurai N."/>
            <person name="Takahashi Y."/>
            <person name="Watada M."/>
            <person name="Katoh T."/>
            <person name="Gotoh A."/>
            <person name="Gotoh Y."/>
            <person name="Taniguchi I."/>
            <person name="Nakamura K."/>
            <person name="Hayashi T."/>
            <person name="Katayama T."/>
            <person name="Uemura T."/>
            <person name="Hattori Y."/>
        </authorList>
    </citation>
    <scope>NUCLEOTIDE SEQUENCE [LARGE SCALE GENOMIC DNA]</scope>
    <source>
        <strain evidence="9 10">SB-73</strain>
    </source>
</reference>
<dbReference type="InterPro" id="IPR050087">
    <property type="entry name" value="AON_synthase_class-II"/>
</dbReference>
<gene>
    <name evidence="9" type="ORF">DASB73_025000</name>
</gene>
<dbReference type="InterPro" id="IPR015421">
    <property type="entry name" value="PyrdxlP-dep_Trfase_major"/>
</dbReference>
<keyword evidence="4" id="KW-0808">Transferase</keyword>
<dbReference type="InterPro" id="IPR015422">
    <property type="entry name" value="PyrdxlP-dep_Trfase_small"/>
</dbReference>
<dbReference type="Gene3D" id="3.90.1150.10">
    <property type="entry name" value="Aspartate Aminotransferase, domain 1"/>
    <property type="match status" value="1"/>
</dbReference>
<dbReference type="EC" id="2.3.1.50" evidence="3"/>
<keyword evidence="10" id="KW-1185">Reference proteome</keyword>
<comment type="similarity">
    <text evidence="2 7">Belongs to the class-II pyridoxal-phosphate-dependent aminotransferase family.</text>
</comment>
<evidence type="ECO:0000256" key="5">
    <source>
        <dbReference type="ARBA" id="ARBA00022898"/>
    </source>
</evidence>
<dbReference type="InterPro" id="IPR001917">
    <property type="entry name" value="Aminotrans_II_pyridoxalP_BS"/>
</dbReference>
<comment type="cofactor">
    <cofactor evidence="1 7">
        <name>pyridoxal 5'-phosphate</name>
        <dbReference type="ChEBI" id="CHEBI:597326"/>
    </cofactor>
</comment>
<dbReference type="PROSITE" id="PS00599">
    <property type="entry name" value="AA_TRANSFER_CLASS_2"/>
    <property type="match status" value="1"/>
</dbReference>
<comment type="catalytic activity">
    <reaction evidence="6">
        <text>L-serine + hexadecanoyl-CoA + H(+) = 3-oxosphinganine + CO2 + CoA</text>
        <dbReference type="Rhea" id="RHEA:14761"/>
        <dbReference type="ChEBI" id="CHEBI:15378"/>
        <dbReference type="ChEBI" id="CHEBI:16526"/>
        <dbReference type="ChEBI" id="CHEBI:33384"/>
        <dbReference type="ChEBI" id="CHEBI:57287"/>
        <dbReference type="ChEBI" id="CHEBI:57379"/>
        <dbReference type="ChEBI" id="CHEBI:58299"/>
        <dbReference type="EC" id="2.3.1.50"/>
    </reaction>
</comment>
<dbReference type="InterPro" id="IPR004839">
    <property type="entry name" value="Aminotransferase_I/II_large"/>
</dbReference>
<dbReference type="Proteomes" id="UP001362899">
    <property type="component" value="Unassembled WGS sequence"/>
</dbReference>
<sequence length="569" mass="64084">MSVEEKESVASDFKENGSKISGSIKDYPSLAALNHHEFAELESTNYLYKQQLTEPVKDRTEELVPYYIMLETHFLYLVLLVIGHIRDFIDSIFNQEYRANLKENNGYAPLLTDFDSFYTRRFKQRLQDLFACPTTAVPGREIKVYRRKFIPNSFFEIDEDFWDEEPVSCINLSSYNYLGFAQSVGTCADNAESTVEKYGIVAGGSRFGGGCLDIQEDTENLVAKFVGKEAAMIFSMGYGTNAMLISNLVDKKCLVLSDQLNHASLRTGIRLSGAVIKVFKHNDMDELEKLIREQIAQGQPRSRRPWDKILIVFEGLYSMEGTMCNLPKLVEFRERYGVYLFMDEAHSIGAMGPNGRGICDYYKISPSKIDCLMGTFTKSFGSVGGYIAGDQLLIDHLKVSNLCSVYAEAPAPPALSQIATSIKIISGEINPGEGEFRLRRLAFNSRYLRVGLRKMGFIVCGHIDSPVIPVFLYHPTKMPLTAHKLMEFRIAVVLVGYPATDLATSRIRFCMSAALSKSDLDYVLEKMEEVGDLYRLKVAIGLDGNPAPRARFADFKDTLWKEVLNPKLN</sequence>
<dbReference type="GO" id="GO:0030170">
    <property type="term" value="F:pyridoxal phosphate binding"/>
    <property type="evidence" value="ECO:0007669"/>
    <property type="project" value="InterPro"/>
</dbReference>
<evidence type="ECO:0000256" key="1">
    <source>
        <dbReference type="ARBA" id="ARBA00001933"/>
    </source>
</evidence>
<evidence type="ECO:0000313" key="10">
    <source>
        <dbReference type="Proteomes" id="UP001362899"/>
    </source>
</evidence>
<dbReference type="Pfam" id="PF00155">
    <property type="entry name" value="Aminotran_1_2"/>
    <property type="match status" value="1"/>
</dbReference>
<dbReference type="PANTHER" id="PTHR13693:SF3">
    <property type="entry name" value="LD36009P"/>
    <property type="match status" value="1"/>
</dbReference>
<name>A0AAV5RKE8_STABA</name>
<dbReference type="GO" id="GO:0004758">
    <property type="term" value="F:serine C-palmitoyltransferase activity"/>
    <property type="evidence" value="ECO:0007669"/>
    <property type="project" value="UniProtKB-EC"/>
</dbReference>
<keyword evidence="5 7" id="KW-0663">Pyridoxal phosphate</keyword>
<accession>A0AAV5RKE8</accession>
<dbReference type="AlphaFoldDB" id="A0AAV5RKE8"/>
<evidence type="ECO:0000256" key="7">
    <source>
        <dbReference type="RuleBase" id="RU003693"/>
    </source>
</evidence>
<dbReference type="Gene3D" id="3.40.640.10">
    <property type="entry name" value="Type I PLP-dependent aspartate aminotransferase-like (Major domain)"/>
    <property type="match status" value="1"/>
</dbReference>
<proteinExistence type="inferred from homology"/>
<feature type="domain" description="Aminotransferase class I/classII large" evidence="8">
    <location>
        <begin position="169"/>
        <end position="526"/>
    </location>
</feature>
<dbReference type="GO" id="GO:0046513">
    <property type="term" value="P:ceramide biosynthetic process"/>
    <property type="evidence" value="ECO:0007669"/>
    <property type="project" value="TreeGrafter"/>
</dbReference>
<dbReference type="EMBL" id="BTGC01000008">
    <property type="protein sequence ID" value="GMM51537.1"/>
    <property type="molecule type" value="Genomic_DNA"/>
</dbReference>